<reference evidence="1" key="1">
    <citation type="journal article" date="2020" name="Virus Evol.">
        <title>Analysis of the virome associated to grapevine downy mildew lesions reveals new mycovirus lineages.</title>
        <authorList>
            <person name="Chiapello M."/>
            <person name="Rodriguez-Romero J."/>
            <person name="Ayllon M.A."/>
            <person name="Turina M."/>
        </authorList>
    </citation>
    <scope>NUCLEOTIDE SEQUENCE</scope>
    <source>
        <strain evidence="1">DMG-A_38322</strain>
    </source>
</reference>
<dbReference type="Proteomes" id="UP001253705">
    <property type="component" value="Segment"/>
</dbReference>
<dbReference type="EMBL" id="MN532652">
    <property type="protein sequence ID" value="QGY72595.1"/>
    <property type="molecule type" value="Genomic_RNA"/>
</dbReference>
<organism evidence="1">
    <name type="scientific">Plasmopara viticola lesion associated ourmia-like virus 65</name>
    <dbReference type="NCBI Taxonomy" id="2686537"/>
    <lineage>
        <taxon>Viruses</taxon>
        <taxon>Riboviria</taxon>
        <taxon>Orthornavirae</taxon>
        <taxon>Lenarviricota</taxon>
        <taxon>Miaviricetes</taxon>
        <taxon>Ourlivirales</taxon>
        <taxon>Botourmiaviridae</taxon>
        <taxon>Scleroulivirus</taxon>
        <taxon>Scleroulivirus betaglycinae</taxon>
        <taxon>Soybean scleroulivirus 2</taxon>
    </lineage>
</organism>
<protein>
    <submittedName>
        <fullName evidence="1">RNA dependent RNA polymerase</fullName>
    </submittedName>
</protein>
<sequence>MTDKRSRTKSQFSSVLHLPKGTPRPCRDFMARTTLVVQRASSSVRRLHAVSLPVFAPCRVRTCSDLLKQVKEYLASDLEIQEECRMAFQSIKKLLPESCKCLKHSMLADLRSRLSRPPPSLPPGYIQFAREISSEIFANGWDYAWSSKVQSFSPSLGSCIGTSRKLGGQLATLATAGQLAWQESLVKPQPGSLEGELLLVNSSGKPRALTRFGAEAASLRPLHGLLYDTLSKQPWLLRGDVSAEKLGKAGFDYGKSSEEPLTSGDYKSASDNLSIEVAEAILDVAWTRSKHVPAPVFRYAVAAQRPNLSYEGDDGLKEHFVPTRGQMMGSYLCFPLLCLQNYIAFRYAERLCGLSDIPVLINGDDILFQSSANFSESWMSVVGGLGLEVEKTKTSVSKEFGTLNSTLVRWVNGSLTVVKTLRLGMLRECGHPGNLGDVALLFSRVGPRDSWLKNSLEFIRWHEHTILKWNCVLSDMGFRGRLMRRAFTKYRCGRLLWRDDVLHQMKLDKLPAAHCPHNIVMGSQEFVTVSRELVDKKMSREAGIWMASRKWELGKEYEGKKPIKAIAERAKATRLPDFLVSRKYPTKGLREESARVLKRREYWWTDTANYLGSLKAPKGYERSASAWREVRLERVWWGDRCHADEVRVPKIIWEASNPVQHHEGLCRLTKPSSVPYVDTVASLRDSTTQEGEEIFFSGIGHEMSSLPVYSFFRQFWAMI</sequence>
<dbReference type="CDD" id="cd23183">
    <property type="entry name" value="ps-ssRNAv_Botourmiaviridae_RdRp"/>
    <property type="match status" value="1"/>
</dbReference>
<evidence type="ECO:0000313" key="1">
    <source>
        <dbReference type="EMBL" id="QGY72595.1"/>
    </source>
</evidence>
<proteinExistence type="predicted"/>
<accession>A0A6B9HEB5</accession>
<name>A0A6B9HEB5_9VIRU</name>